<protein>
    <submittedName>
        <fullName evidence="2">YibE/F family protein</fullName>
    </submittedName>
</protein>
<proteinExistence type="predicted"/>
<feature type="transmembrane region" description="Helical" evidence="1">
    <location>
        <begin position="356"/>
        <end position="377"/>
    </location>
</feature>
<keyword evidence="3" id="KW-1185">Reference proteome</keyword>
<gene>
    <name evidence="2" type="ORF">LN736_14630</name>
</gene>
<dbReference type="PANTHER" id="PTHR41771:SF1">
    <property type="entry name" value="MEMBRANE PROTEIN"/>
    <property type="match status" value="1"/>
</dbReference>
<dbReference type="Pfam" id="PF07907">
    <property type="entry name" value="YibE_F"/>
    <property type="match status" value="1"/>
</dbReference>
<organism evidence="2 3">
    <name type="scientific">Clostridium aromativorans</name>
    <dbReference type="NCBI Taxonomy" id="2836848"/>
    <lineage>
        <taxon>Bacteria</taxon>
        <taxon>Bacillati</taxon>
        <taxon>Bacillota</taxon>
        <taxon>Clostridia</taxon>
        <taxon>Eubacteriales</taxon>
        <taxon>Clostridiaceae</taxon>
        <taxon>Clostridium</taxon>
    </lineage>
</organism>
<keyword evidence="1" id="KW-1133">Transmembrane helix</keyword>
<feature type="transmembrane region" description="Helical" evidence="1">
    <location>
        <begin position="135"/>
        <end position="152"/>
    </location>
</feature>
<dbReference type="PANTHER" id="PTHR41771">
    <property type="entry name" value="MEMBRANE PROTEIN-RELATED"/>
    <property type="match status" value="1"/>
</dbReference>
<evidence type="ECO:0000313" key="2">
    <source>
        <dbReference type="EMBL" id="MCC9296093.1"/>
    </source>
</evidence>
<feature type="transmembrane region" description="Helical" evidence="1">
    <location>
        <begin position="318"/>
        <end position="336"/>
    </location>
</feature>
<feature type="transmembrane region" description="Helical" evidence="1">
    <location>
        <begin position="159"/>
        <end position="177"/>
    </location>
</feature>
<feature type="transmembrane region" description="Helical" evidence="1">
    <location>
        <begin position="211"/>
        <end position="230"/>
    </location>
</feature>
<dbReference type="InterPro" id="IPR012507">
    <property type="entry name" value="YibE_F"/>
</dbReference>
<dbReference type="RefSeq" id="WP_229981821.1">
    <property type="nucleotide sequence ID" value="NZ_JAJJPB010000023.1"/>
</dbReference>
<keyword evidence="1" id="KW-0812">Transmembrane</keyword>
<comment type="caution">
    <text evidence="2">The sequence shown here is derived from an EMBL/GenBank/DDBJ whole genome shotgun (WGS) entry which is preliminary data.</text>
</comment>
<accession>A0ABS8N8G0</accession>
<name>A0ABS8N8G0_9CLOT</name>
<feature type="transmembrane region" description="Helical" evidence="1">
    <location>
        <begin position="260"/>
        <end position="281"/>
    </location>
</feature>
<evidence type="ECO:0000313" key="3">
    <source>
        <dbReference type="Proteomes" id="UP001165422"/>
    </source>
</evidence>
<feature type="transmembrane region" description="Helical" evidence="1">
    <location>
        <begin position="183"/>
        <end position="204"/>
    </location>
</feature>
<keyword evidence="1" id="KW-0472">Membrane</keyword>
<dbReference type="EMBL" id="JAJJPB010000023">
    <property type="protein sequence ID" value="MCC9296093.1"/>
    <property type="molecule type" value="Genomic_DNA"/>
</dbReference>
<dbReference type="Proteomes" id="UP001165422">
    <property type="component" value="Unassembled WGS sequence"/>
</dbReference>
<reference evidence="2" key="1">
    <citation type="submission" date="2021-11" db="EMBL/GenBank/DDBJ databases">
        <authorList>
            <person name="Qingchun L."/>
            <person name="Dong Z."/>
            <person name="Zongwei Q."/>
            <person name="Jia Z."/>
            <person name="Duotao L."/>
        </authorList>
    </citation>
    <scope>NUCLEOTIDE SEQUENCE</scope>
    <source>
        <strain evidence="2">WLY-B-L2</strain>
    </source>
</reference>
<sequence>MIKLFKTRKCFLLFIVLFMIPVILFCTISVRAEGSESDSNTAESIIKGKVINVISSNDADKEDKNVMEKQQKLKVEITEGKHDGEKVEITHTIQPSKPDNIEFKTGDELFLSISEDNSGKINEASVYQVVRQNQLLHLLIFFMISIILIGGIRGFKSLITLTITCLIIVKVFLPLILQGYNPIVVSTAVCIAITIISLIIVSGFNRKSAAAILGTSSGVIIAGIIAYVYINSARVSGVGTEDAQLLMDSLLKGTLNFKGILFGSILIGTLGAVMDISMSIASTMNELRENNPRISNGNIIKAGMSVGRDTIGTMTTTLVLAYISGTVFLVLGYMVSKSSFIDIINQDMIASDVIKTFASSIGLIFTIPITVFAYWILDKR</sequence>
<evidence type="ECO:0000256" key="1">
    <source>
        <dbReference type="SAM" id="Phobius"/>
    </source>
</evidence>